<name>A0A0R1W5X3_9LACO</name>
<dbReference type="NCBIfam" id="TIGR00488">
    <property type="entry name" value="bis(5'-nucleosyl)-tetraphosphatase (symmetrical) YqeK"/>
    <property type="match status" value="1"/>
</dbReference>
<dbReference type="GO" id="GO:0008803">
    <property type="term" value="F:bis(5'-nucleosyl)-tetraphosphatase (symmetrical) activity"/>
    <property type="evidence" value="ECO:0007669"/>
    <property type="project" value="UniProtKB-EC"/>
</dbReference>
<dbReference type="Pfam" id="PF01966">
    <property type="entry name" value="HD"/>
    <property type="match status" value="1"/>
</dbReference>
<dbReference type="EC" id="3.6.1.41" evidence="1"/>
<sequence length="198" mass="22747">MSNKLIYQKHLIDLTRDDLVHKLRETLSDSRFKHVLRVEKTAIALANKYNVSVEKASIAALVHDYAKQRPDEDFIKTIKDKKMDQDLLNYGNAIWHGIVGAELIKTELGIWDEDILNAVRHHTTGAAIMTTLEQIIYMADYIEPGRDFDGVEQARLLTNQNLSSGVVFQTKQTLEYLIENNRSIYPKTIETYNAWVAK</sequence>
<dbReference type="EMBL" id="AZGF01000003">
    <property type="protein sequence ID" value="KRM13233.1"/>
    <property type="molecule type" value="Genomic_DNA"/>
</dbReference>
<keyword evidence="9" id="KW-1185">Reference proteome</keyword>
<reference evidence="8 9" key="1">
    <citation type="journal article" date="2015" name="Genome Announc.">
        <title>Expanding the biotechnology potential of lactobacilli through comparative genomics of 213 strains and associated genera.</title>
        <authorList>
            <person name="Sun Z."/>
            <person name="Harris H.M."/>
            <person name="McCann A."/>
            <person name="Guo C."/>
            <person name="Argimon S."/>
            <person name="Zhang W."/>
            <person name="Yang X."/>
            <person name="Jeffery I.B."/>
            <person name="Cooney J.C."/>
            <person name="Kagawa T.F."/>
            <person name="Liu W."/>
            <person name="Song Y."/>
            <person name="Salvetti E."/>
            <person name="Wrobel A."/>
            <person name="Rasinkangas P."/>
            <person name="Parkhill J."/>
            <person name="Rea M.C."/>
            <person name="O'Sullivan O."/>
            <person name="Ritari J."/>
            <person name="Douillard F.P."/>
            <person name="Paul Ross R."/>
            <person name="Yang R."/>
            <person name="Briner A.E."/>
            <person name="Felis G.E."/>
            <person name="de Vos W.M."/>
            <person name="Barrangou R."/>
            <person name="Klaenhammer T.R."/>
            <person name="Caufield P.W."/>
            <person name="Cui Y."/>
            <person name="Zhang H."/>
            <person name="O'Toole P.W."/>
        </authorList>
    </citation>
    <scope>NUCLEOTIDE SEQUENCE [LARGE SCALE GENOMIC DNA]</scope>
    <source>
        <strain evidence="8 9">DSM 5007</strain>
    </source>
</reference>
<evidence type="ECO:0000256" key="3">
    <source>
        <dbReference type="ARBA" id="ARBA00022741"/>
    </source>
</evidence>
<dbReference type="PANTHER" id="PTHR35795:SF1">
    <property type="entry name" value="BIS(5'-NUCLEOSYL)-TETRAPHOSPHATASE, SYMMETRICAL"/>
    <property type="match status" value="1"/>
</dbReference>
<keyword evidence="5" id="KW-0408">Iron</keyword>
<dbReference type="AlphaFoldDB" id="A0A0R1W5X3"/>
<comment type="catalytic activity">
    <reaction evidence="6">
        <text>P(1),P(4)-bis(5'-adenosyl) tetraphosphate + H2O = 2 ADP + 2 H(+)</text>
        <dbReference type="Rhea" id="RHEA:24252"/>
        <dbReference type="ChEBI" id="CHEBI:15377"/>
        <dbReference type="ChEBI" id="CHEBI:15378"/>
        <dbReference type="ChEBI" id="CHEBI:58141"/>
        <dbReference type="ChEBI" id="CHEBI:456216"/>
        <dbReference type="EC" id="3.6.1.41"/>
    </reaction>
</comment>
<dbReference type="InterPro" id="IPR051094">
    <property type="entry name" value="Diverse_Catalytic_Enzymes"/>
</dbReference>
<dbReference type="PANTHER" id="PTHR35795">
    <property type="entry name" value="SLR1885 PROTEIN"/>
    <property type="match status" value="1"/>
</dbReference>
<dbReference type="Gene3D" id="1.10.3210.10">
    <property type="entry name" value="Hypothetical protein af1432"/>
    <property type="match status" value="1"/>
</dbReference>
<keyword evidence="4" id="KW-0378">Hydrolase</keyword>
<accession>A0A0R1W5X3</accession>
<evidence type="ECO:0000256" key="1">
    <source>
        <dbReference type="ARBA" id="ARBA00012506"/>
    </source>
</evidence>
<gene>
    <name evidence="8" type="ORF">FD16_GL001378</name>
</gene>
<comment type="caution">
    <text evidence="8">The sequence shown here is derived from an EMBL/GenBank/DDBJ whole genome shotgun (WGS) entry which is preliminary data.</text>
</comment>
<keyword evidence="2" id="KW-0479">Metal-binding</keyword>
<dbReference type="InterPro" id="IPR006674">
    <property type="entry name" value="HD_domain"/>
</dbReference>
<dbReference type="STRING" id="1423807.FD16_GL001378"/>
<protein>
    <recommendedName>
        <fullName evidence="1">bis(5'-nucleosyl)-tetraphosphatase (symmetrical)</fullName>
        <ecNumber evidence="1">3.6.1.41</ecNumber>
    </recommendedName>
</protein>
<dbReference type="SUPFAM" id="SSF109604">
    <property type="entry name" value="HD-domain/PDEase-like"/>
    <property type="match status" value="1"/>
</dbReference>
<proteinExistence type="predicted"/>
<evidence type="ECO:0000313" key="9">
    <source>
        <dbReference type="Proteomes" id="UP000051820"/>
    </source>
</evidence>
<evidence type="ECO:0000259" key="7">
    <source>
        <dbReference type="PROSITE" id="PS51831"/>
    </source>
</evidence>
<dbReference type="GO" id="GO:0000166">
    <property type="term" value="F:nucleotide binding"/>
    <property type="evidence" value="ECO:0007669"/>
    <property type="project" value="UniProtKB-KW"/>
</dbReference>
<dbReference type="OrthoDB" id="9782134at2"/>
<dbReference type="InterPro" id="IPR005249">
    <property type="entry name" value="YqeK"/>
</dbReference>
<keyword evidence="3" id="KW-0547">Nucleotide-binding</keyword>
<dbReference type="SMART" id="SM00471">
    <property type="entry name" value="HDc"/>
    <property type="match status" value="1"/>
</dbReference>
<dbReference type="PROSITE" id="PS51831">
    <property type="entry name" value="HD"/>
    <property type="match status" value="1"/>
</dbReference>
<evidence type="ECO:0000313" key="8">
    <source>
        <dbReference type="EMBL" id="KRM13233.1"/>
    </source>
</evidence>
<evidence type="ECO:0000256" key="2">
    <source>
        <dbReference type="ARBA" id="ARBA00022723"/>
    </source>
</evidence>
<evidence type="ECO:0000256" key="4">
    <source>
        <dbReference type="ARBA" id="ARBA00022801"/>
    </source>
</evidence>
<dbReference type="Proteomes" id="UP000051820">
    <property type="component" value="Unassembled WGS sequence"/>
</dbReference>
<dbReference type="RefSeq" id="WP_010622017.1">
    <property type="nucleotide sequence ID" value="NZ_AZGF01000003.1"/>
</dbReference>
<evidence type="ECO:0000256" key="5">
    <source>
        <dbReference type="ARBA" id="ARBA00023004"/>
    </source>
</evidence>
<dbReference type="InterPro" id="IPR003607">
    <property type="entry name" value="HD/PDEase_dom"/>
</dbReference>
<dbReference type="InterPro" id="IPR006675">
    <property type="entry name" value="HDIG_dom"/>
</dbReference>
<dbReference type="eggNOG" id="COG1713">
    <property type="taxonomic scope" value="Bacteria"/>
</dbReference>
<organism evidence="8 9">
    <name type="scientific">Paucilactobacillus suebicus DSM 5007 = KCTC 3549</name>
    <dbReference type="NCBI Taxonomy" id="1423807"/>
    <lineage>
        <taxon>Bacteria</taxon>
        <taxon>Bacillati</taxon>
        <taxon>Bacillota</taxon>
        <taxon>Bacilli</taxon>
        <taxon>Lactobacillales</taxon>
        <taxon>Lactobacillaceae</taxon>
        <taxon>Paucilactobacillus</taxon>
    </lineage>
</organism>
<dbReference type="PATRIC" id="fig|1423807.3.peg.1406"/>
<dbReference type="GO" id="GO:0046872">
    <property type="term" value="F:metal ion binding"/>
    <property type="evidence" value="ECO:0007669"/>
    <property type="project" value="UniProtKB-KW"/>
</dbReference>
<feature type="domain" description="HD" evidence="7">
    <location>
        <begin position="31"/>
        <end position="145"/>
    </location>
</feature>
<evidence type="ECO:0000256" key="6">
    <source>
        <dbReference type="ARBA" id="ARBA00049417"/>
    </source>
</evidence>
<dbReference type="NCBIfam" id="TIGR00277">
    <property type="entry name" value="HDIG"/>
    <property type="match status" value="1"/>
</dbReference>
<dbReference type="CDD" id="cd00077">
    <property type="entry name" value="HDc"/>
    <property type="match status" value="1"/>
</dbReference>